<feature type="region of interest" description="Disordered" evidence="1">
    <location>
        <begin position="1"/>
        <end position="45"/>
    </location>
</feature>
<reference evidence="2" key="2">
    <citation type="submission" date="2012-12" db="EMBL/GenBank/DDBJ databases">
        <authorList>
            <consortium name="WormBase Consortium"/>
            <person name="Ghedin E."/>
            <person name="Paulini M."/>
        </authorList>
    </citation>
    <scope>NUCLEOTIDE SEQUENCE</scope>
    <source>
        <strain evidence="2">FR3</strain>
    </source>
</reference>
<dbReference type="AlphaFoldDB" id="A0A1I9G7R7"/>
<sequence length="45" mass="4782">MGGDSLSKDQQARMTQELGPTAVSSTRVGAQLSSRYVQELSRSAP</sequence>
<accession>A0A1I9G7R7</accession>
<proteinExistence type="predicted"/>
<organism evidence="2">
    <name type="scientific">Brugia malayi</name>
    <name type="common">Filarial nematode worm</name>
    <dbReference type="NCBI Taxonomy" id="6279"/>
    <lineage>
        <taxon>Eukaryota</taxon>
        <taxon>Metazoa</taxon>
        <taxon>Ecdysozoa</taxon>
        <taxon>Nematoda</taxon>
        <taxon>Chromadorea</taxon>
        <taxon>Rhabditida</taxon>
        <taxon>Spirurina</taxon>
        <taxon>Spiruromorpha</taxon>
        <taxon>Filarioidea</taxon>
        <taxon>Onchocercidae</taxon>
        <taxon>Brugia</taxon>
    </lineage>
</organism>
<evidence type="ECO:0000313" key="2">
    <source>
        <dbReference type="EMBL" id="CDQ07510.1"/>
    </source>
</evidence>
<feature type="compositionally biased region" description="Polar residues" evidence="1">
    <location>
        <begin position="22"/>
        <end position="45"/>
    </location>
</feature>
<feature type="compositionally biased region" description="Basic and acidic residues" evidence="1">
    <location>
        <begin position="1"/>
        <end position="11"/>
    </location>
</feature>
<evidence type="ECO:0000256" key="1">
    <source>
        <dbReference type="SAM" id="MobiDB-lite"/>
    </source>
</evidence>
<dbReference type="EMBL" id="LN860452">
    <property type="protein sequence ID" value="CDQ07510.1"/>
    <property type="molecule type" value="Genomic_DNA"/>
</dbReference>
<reference evidence="2" key="1">
    <citation type="journal article" date="2007" name="Science">
        <title>Draft genome of the filarial nematode parasite Brugia malayi.</title>
        <authorList>
            <person name="Ghedin E."/>
            <person name="Wang S."/>
            <person name="Spiro D."/>
            <person name="Caler E."/>
            <person name="Zhao Q."/>
            <person name="Crabtree J."/>
            <person name="Allen J.E."/>
            <person name="Delcher A.L."/>
            <person name="Guiliano D.B."/>
            <person name="Miranda-Saavedra D."/>
            <person name="Angiuoli S.V."/>
            <person name="Creasy T."/>
            <person name="Amedeo P."/>
            <person name="Haas B."/>
            <person name="El-Sayed N.M."/>
            <person name="Wortman J.R."/>
            <person name="Feldblyum T."/>
            <person name="Tallon L."/>
            <person name="Schatz M."/>
            <person name="Shumway M."/>
            <person name="Koo H."/>
            <person name="Salzberg S.L."/>
            <person name="Schobel S."/>
            <person name="Pertea M."/>
            <person name="Pop M."/>
            <person name="White O."/>
            <person name="Barton G.J."/>
            <person name="Carlow C.K."/>
            <person name="Crawford M.J."/>
            <person name="Daub J."/>
            <person name="Dimmic M.W."/>
            <person name="Estes C.F."/>
            <person name="Foster J.M."/>
            <person name="Ganatra M."/>
            <person name="Gregory W.F."/>
            <person name="Johnson N.M."/>
            <person name="Jin J."/>
            <person name="Komuniecki R."/>
            <person name="Korf I."/>
            <person name="Kumar S."/>
            <person name="Laney S."/>
            <person name="Li B.W."/>
            <person name="Li W."/>
            <person name="Lindblom T.H."/>
            <person name="Lustigman S."/>
            <person name="Ma D."/>
            <person name="Maina C.V."/>
            <person name="Martin D.M."/>
            <person name="McCarter J.P."/>
            <person name="McReynolds L."/>
            <person name="Mitreva M."/>
            <person name="Nutman T.B."/>
            <person name="Parkinson J."/>
            <person name="Peregrin-Alvarez J.M."/>
            <person name="Poole C."/>
            <person name="Ren Q."/>
            <person name="Saunders L."/>
            <person name="Sluder A.E."/>
            <person name="Smith K."/>
            <person name="Stanke M."/>
            <person name="Unnasch T.R."/>
            <person name="Ware J."/>
            <person name="Wei A.D."/>
            <person name="Weil G."/>
            <person name="Williams D.J."/>
            <person name="Zhang Y."/>
            <person name="Williams S.A."/>
            <person name="Fraser-Liggett C."/>
            <person name="Slatko B."/>
            <person name="Blaxter M.L."/>
            <person name="Scott A.L."/>
        </authorList>
    </citation>
    <scope>NUCLEOTIDE SEQUENCE</scope>
    <source>
        <strain evidence="2">FR3</strain>
    </source>
</reference>
<gene>
    <name evidence="2" type="primary">Bm11805</name>
    <name evidence="2" type="ORF">BM_Bm11805</name>
</gene>
<name>A0A1I9G7R7_BRUMA</name>
<protein>
    <submittedName>
        <fullName evidence="2">Bm11805</fullName>
    </submittedName>
</protein>